<dbReference type="EC" id="3.4.22.71" evidence="2"/>
<keyword evidence="1" id="KW-0472">Membrane</keyword>
<dbReference type="CDD" id="cd05826">
    <property type="entry name" value="Sortase_B"/>
    <property type="match status" value="1"/>
</dbReference>
<sequence length="266" mass="31400">MNKTRVVMYLSIFILLFSLYNILEFFYDRFQTKQLYSSVQEEFVTSNRVNDLPLVKGISRGKTGVALMNHYGITAPTEEDPIINEKFLPLIERNTDTVGWISVPNTDIDYPVVKTDNNHFYLEHDFDKEPSRAGSIFMDYRNDGDTSDRHTIIYGHNMRDGTMFQQLAYYKEEDFFHDNLTITFHSLYDETEWEIFSAYVTTTDFYYIVTSFRSNRDYMDFLHELMGKSAFSTDVELTEHDQILTLSTCTYEFNDARYVVHARKIK</sequence>
<evidence type="ECO:0000313" key="3">
    <source>
        <dbReference type="Proteomes" id="UP000784880"/>
    </source>
</evidence>
<protein>
    <submittedName>
        <fullName evidence="2">Class B sortase</fullName>
        <ecNumber evidence="2">3.4.22.71</ecNumber>
    </submittedName>
</protein>
<dbReference type="InterPro" id="IPR005754">
    <property type="entry name" value="Sortase"/>
</dbReference>
<dbReference type="InterPro" id="IPR009835">
    <property type="entry name" value="SrtB"/>
</dbReference>
<proteinExistence type="predicted"/>
<dbReference type="RefSeq" id="WP_217065747.1">
    <property type="nucleotide sequence ID" value="NZ_JAHQCS010000081.1"/>
</dbReference>
<dbReference type="EMBL" id="JAHQCS010000081">
    <property type="protein sequence ID" value="MBU9711724.1"/>
    <property type="molecule type" value="Genomic_DNA"/>
</dbReference>
<feature type="transmembrane region" description="Helical" evidence="1">
    <location>
        <begin position="6"/>
        <end position="27"/>
    </location>
</feature>
<keyword evidence="2" id="KW-0378">Hydrolase</keyword>
<dbReference type="Pfam" id="PF04203">
    <property type="entry name" value="Sortase"/>
    <property type="match status" value="1"/>
</dbReference>
<name>A0ABS6JDH9_9BACI</name>
<accession>A0ABS6JDH9</accession>
<comment type="caution">
    <text evidence="2">The sequence shown here is derived from an EMBL/GenBank/DDBJ whole genome shotgun (WGS) entry which is preliminary data.</text>
</comment>
<dbReference type="Proteomes" id="UP000784880">
    <property type="component" value="Unassembled WGS sequence"/>
</dbReference>
<evidence type="ECO:0000313" key="2">
    <source>
        <dbReference type="EMBL" id="MBU9711724.1"/>
    </source>
</evidence>
<gene>
    <name evidence="2" type="primary">srtB</name>
    <name evidence="2" type="ORF">KS419_08245</name>
</gene>
<keyword evidence="3" id="KW-1185">Reference proteome</keyword>
<keyword evidence="1" id="KW-1133">Transmembrane helix</keyword>
<dbReference type="GO" id="GO:0016787">
    <property type="term" value="F:hydrolase activity"/>
    <property type="evidence" value="ECO:0007669"/>
    <property type="project" value="UniProtKB-KW"/>
</dbReference>
<organism evidence="2 3">
    <name type="scientific">Evansella tamaricis</name>
    <dbReference type="NCBI Taxonomy" id="2069301"/>
    <lineage>
        <taxon>Bacteria</taxon>
        <taxon>Bacillati</taxon>
        <taxon>Bacillota</taxon>
        <taxon>Bacilli</taxon>
        <taxon>Bacillales</taxon>
        <taxon>Bacillaceae</taxon>
        <taxon>Evansella</taxon>
    </lineage>
</organism>
<dbReference type="NCBIfam" id="TIGR03064">
    <property type="entry name" value="sortase_srtB"/>
    <property type="match status" value="1"/>
</dbReference>
<reference evidence="2 3" key="1">
    <citation type="submission" date="2021-06" db="EMBL/GenBank/DDBJ databases">
        <title>Bacillus sp. RD4P76, an endophyte from a halophyte.</title>
        <authorList>
            <person name="Sun J.-Q."/>
        </authorList>
    </citation>
    <scope>NUCLEOTIDE SEQUENCE [LARGE SCALE GENOMIC DNA]</scope>
    <source>
        <strain evidence="2 3">CGMCC 1.15917</strain>
    </source>
</reference>
<evidence type="ECO:0000256" key="1">
    <source>
        <dbReference type="SAM" id="Phobius"/>
    </source>
</evidence>
<keyword evidence="1" id="KW-0812">Transmembrane</keyword>